<accession>A0A5B8UIM3</accession>
<dbReference type="PROSITE" id="PS52015">
    <property type="entry name" value="TONB_CTD"/>
    <property type="match status" value="1"/>
</dbReference>
<keyword evidence="1" id="KW-0812">Transmembrane</keyword>
<organism evidence="3 4">
    <name type="scientific">Flavisolibacter ginsenosidimutans</name>
    <dbReference type="NCBI Taxonomy" id="661481"/>
    <lineage>
        <taxon>Bacteria</taxon>
        <taxon>Pseudomonadati</taxon>
        <taxon>Bacteroidota</taxon>
        <taxon>Chitinophagia</taxon>
        <taxon>Chitinophagales</taxon>
        <taxon>Chitinophagaceae</taxon>
        <taxon>Flavisolibacter</taxon>
    </lineage>
</organism>
<dbReference type="PANTHER" id="PTHR33446">
    <property type="entry name" value="PROTEIN TONB-RELATED"/>
    <property type="match status" value="1"/>
</dbReference>
<dbReference type="GO" id="GO:0098797">
    <property type="term" value="C:plasma membrane protein complex"/>
    <property type="evidence" value="ECO:0007669"/>
    <property type="project" value="TreeGrafter"/>
</dbReference>
<dbReference type="Gene3D" id="3.30.1150.10">
    <property type="match status" value="1"/>
</dbReference>
<evidence type="ECO:0000256" key="1">
    <source>
        <dbReference type="SAM" id="Phobius"/>
    </source>
</evidence>
<dbReference type="PANTHER" id="PTHR33446:SF2">
    <property type="entry name" value="PROTEIN TONB"/>
    <property type="match status" value="1"/>
</dbReference>
<dbReference type="InterPro" id="IPR051045">
    <property type="entry name" value="TonB-dependent_transducer"/>
</dbReference>
<dbReference type="RefSeq" id="WP_146785686.1">
    <property type="nucleotide sequence ID" value="NZ_BAABIO010000001.1"/>
</dbReference>
<dbReference type="Proteomes" id="UP000321204">
    <property type="component" value="Chromosome"/>
</dbReference>
<evidence type="ECO:0000313" key="4">
    <source>
        <dbReference type="Proteomes" id="UP000321204"/>
    </source>
</evidence>
<keyword evidence="1" id="KW-1133">Transmembrane helix</keyword>
<reference evidence="3 4" key="1">
    <citation type="journal article" date="2015" name="Int. J. Syst. Evol. Microbiol.">
        <title>Flavisolibacter ginsenosidimutans sp. nov., with ginsenoside-converting activity isolated from soil used for cultivating ginseng.</title>
        <authorList>
            <person name="Zhao Y."/>
            <person name="Liu Q."/>
            <person name="Kang M.S."/>
            <person name="Jin F."/>
            <person name="Yu H."/>
            <person name="Im W.T."/>
        </authorList>
    </citation>
    <scope>NUCLEOTIDE SEQUENCE [LARGE SCALE GENOMIC DNA]</scope>
    <source>
        <strain evidence="3 4">Gsoil 636</strain>
    </source>
</reference>
<dbReference type="EMBL" id="CP042433">
    <property type="protein sequence ID" value="QEC55960.1"/>
    <property type="molecule type" value="Genomic_DNA"/>
</dbReference>
<evidence type="ECO:0000259" key="2">
    <source>
        <dbReference type="PROSITE" id="PS52015"/>
    </source>
</evidence>
<dbReference type="GO" id="GO:0055085">
    <property type="term" value="P:transmembrane transport"/>
    <property type="evidence" value="ECO:0007669"/>
    <property type="project" value="InterPro"/>
</dbReference>
<dbReference type="AlphaFoldDB" id="A0A5B8UIM3"/>
<protein>
    <recommendedName>
        <fullName evidence="2">TonB C-terminal domain-containing protein</fullName>
    </recommendedName>
</protein>
<name>A0A5B8UIM3_9BACT</name>
<dbReference type="KEGG" id="fgg:FSB75_08645"/>
<keyword evidence="4" id="KW-1185">Reference proteome</keyword>
<sequence length="357" mass="39008">MSETKTYTAADIARYHSGELSAAERHALEKAALDDPFLADALEGYAATKTPVKDLTALQQKLQLRIEKEKGRRKISSIGTNWMRVAALFILIAVGGWAIVQLFGGKESKTENVATLKKPVNTGKNTVADSATVSSAAPLKTTPLSAETQKEYKRTTVAKNKSRTHRAVENKINDTESASSAFISAQDSVKELGYVTQQSAAAAGQKTEAFKKSIAEAKDKEQGNLASTTDTVKNFNVTLKRSDEGLQEVVVAKARKQPARRMNVTIDSLEPAEGWTNFDDYVASHLKEPEELKEKGMEGEVELSFEVNKEGEPVNIAVTQSLCAKCDEEAIRILKEGPKWKPKKKKGKIKIKFPAAP</sequence>
<evidence type="ECO:0000313" key="3">
    <source>
        <dbReference type="EMBL" id="QEC55960.1"/>
    </source>
</evidence>
<dbReference type="InterPro" id="IPR037682">
    <property type="entry name" value="TonB_C"/>
</dbReference>
<proteinExistence type="predicted"/>
<dbReference type="Pfam" id="PF03544">
    <property type="entry name" value="TonB_C"/>
    <property type="match status" value="1"/>
</dbReference>
<dbReference type="OrthoDB" id="1112758at2"/>
<keyword evidence="1" id="KW-0472">Membrane</keyword>
<gene>
    <name evidence="3" type="ORF">FSB75_08645</name>
</gene>
<dbReference type="SUPFAM" id="SSF74653">
    <property type="entry name" value="TolA/TonB C-terminal domain"/>
    <property type="match status" value="1"/>
</dbReference>
<feature type="transmembrane region" description="Helical" evidence="1">
    <location>
        <begin position="82"/>
        <end position="103"/>
    </location>
</feature>
<feature type="domain" description="TonB C-terminal" evidence="2">
    <location>
        <begin position="273"/>
        <end position="357"/>
    </location>
</feature>
<dbReference type="GO" id="GO:0031992">
    <property type="term" value="F:energy transducer activity"/>
    <property type="evidence" value="ECO:0007669"/>
    <property type="project" value="TreeGrafter"/>
</dbReference>